<dbReference type="SUPFAM" id="SSF54160">
    <property type="entry name" value="Chromo domain-like"/>
    <property type="match status" value="1"/>
</dbReference>
<dbReference type="PROSITE" id="PS50088">
    <property type="entry name" value="ANK_REPEAT"/>
    <property type="match status" value="2"/>
</dbReference>
<proteinExistence type="predicted"/>
<dbReference type="Gene3D" id="2.40.50.40">
    <property type="match status" value="3"/>
</dbReference>
<feature type="region of interest" description="Disordered" evidence="4">
    <location>
        <begin position="1"/>
        <end position="52"/>
    </location>
</feature>
<protein>
    <recommendedName>
        <fullName evidence="5">Chromo domain-containing protein</fullName>
    </recommendedName>
</protein>
<evidence type="ECO:0000256" key="3">
    <source>
        <dbReference type="PROSITE-ProRule" id="PRU00023"/>
    </source>
</evidence>
<dbReference type="PANTHER" id="PTHR24171">
    <property type="entry name" value="ANKYRIN REPEAT DOMAIN-CONTAINING PROTEIN 39-RELATED"/>
    <property type="match status" value="1"/>
</dbReference>
<feature type="repeat" description="ANK" evidence="3">
    <location>
        <begin position="251"/>
        <end position="283"/>
    </location>
</feature>
<feature type="domain" description="Chromo" evidence="5">
    <location>
        <begin position="364"/>
        <end position="417"/>
    </location>
</feature>
<dbReference type="SMART" id="SM00298">
    <property type="entry name" value="CHROMO"/>
    <property type="match status" value="3"/>
</dbReference>
<organism evidence="6 7">
    <name type="scientific">Dunaliella salina</name>
    <name type="common">Green alga</name>
    <name type="synonym">Protococcus salinus</name>
    <dbReference type="NCBI Taxonomy" id="3046"/>
    <lineage>
        <taxon>Eukaryota</taxon>
        <taxon>Viridiplantae</taxon>
        <taxon>Chlorophyta</taxon>
        <taxon>core chlorophytes</taxon>
        <taxon>Chlorophyceae</taxon>
        <taxon>CS clade</taxon>
        <taxon>Chlamydomonadales</taxon>
        <taxon>Dunaliellaceae</taxon>
        <taxon>Dunaliella</taxon>
    </lineage>
</organism>
<keyword evidence="7" id="KW-1185">Reference proteome</keyword>
<reference evidence="6" key="1">
    <citation type="submission" date="2017-08" db="EMBL/GenBank/DDBJ databases">
        <authorList>
            <person name="Polle J.E."/>
            <person name="Barry K."/>
            <person name="Cushman J."/>
            <person name="Schmutz J."/>
            <person name="Tran D."/>
            <person name="Hathwaick L.T."/>
            <person name="Yim W.C."/>
            <person name="Jenkins J."/>
            <person name="Mckie-Krisberg Z.M."/>
            <person name="Prochnik S."/>
            <person name="Lindquist E."/>
            <person name="Dockter R.B."/>
            <person name="Adam C."/>
            <person name="Molina H."/>
            <person name="Bunkerborg J."/>
            <person name="Jin E."/>
            <person name="Buchheim M."/>
            <person name="Magnuson J."/>
        </authorList>
    </citation>
    <scope>NUCLEOTIDE SEQUENCE</scope>
    <source>
        <strain evidence="6">CCAP 19/18</strain>
    </source>
</reference>
<dbReference type="PANTHER" id="PTHR24171:SF8">
    <property type="entry name" value="BRCA1-ASSOCIATED RING DOMAIN PROTEIN 1"/>
    <property type="match status" value="1"/>
</dbReference>
<dbReference type="EMBL" id="MU069512">
    <property type="protein sequence ID" value="KAF5840488.1"/>
    <property type="molecule type" value="Genomic_DNA"/>
</dbReference>
<dbReference type="SMART" id="SM00248">
    <property type="entry name" value="ANK"/>
    <property type="match status" value="2"/>
</dbReference>
<dbReference type="PROSITE" id="PS50297">
    <property type="entry name" value="ANK_REP_REGION"/>
    <property type="match status" value="2"/>
</dbReference>
<evidence type="ECO:0000256" key="4">
    <source>
        <dbReference type="SAM" id="MobiDB-lite"/>
    </source>
</evidence>
<feature type="region of interest" description="Disordered" evidence="4">
    <location>
        <begin position="409"/>
        <end position="434"/>
    </location>
</feature>
<sequence>MRALDTKSANTSNPGRREVAGTSAAQAVPRLPKAPTWGSAPPSAPSASTASAVSSIPRFILQPAAPRAPSPLSPTTTSSRLVVAAAAGDQQQQELQQQELQQQQQQQASSSSRPESVQQLPASGPSFLSLPQAEDTYEVDTLAGVRASVVGSTVRVEYLAKWKDGSPDTWEEGINLSEDLIRDYEDRWWSACRKGDFKTLASMLEGGRQVLSQVVNERGQSALHFAAALGKQDCVQLLLEAGADGNLQDKDGYTPLHMAAGYMHSNTMTMLLEAGLGVQIKDKNGKDVVSLIEDLRQRMPLNLATIMQRLKLEEVLAEQPTPDGKRELLCQFLDGRDDAWVHERDVSPEVIEDYEAGMEVAEALEVEDMVEANYERKFKVRWSDDYPDSWEPEDNVSADLIAAFFARKHPAGVEPPPGSQLQSSEAQKETAGVA</sequence>
<feature type="compositionally biased region" description="Low complexity" evidence="4">
    <location>
        <begin position="90"/>
        <end position="107"/>
    </location>
</feature>
<dbReference type="InterPro" id="IPR002110">
    <property type="entry name" value="Ankyrin_rpt"/>
</dbReference>
<feature type="compositionally biased region" description="Polar residues" evidence="4">
    <location>
        <begin position="108"/>
        <end position="121"/>
    </location>
</feature>
<evidence type="ECO:0000313" key="6">
    <source>
        <dbReference type="EMBL" id="KAF5840488.1"/>
    </source>
</evidence>
<evidence type="ECO:0000256" key="1">
    <source>
        <dbReference type="ARBA" id="ARBA00022737"/>
    </source>
</evidence>
<dbReference type="Pfam" id="PF12796">
    <property type="entry name" value="Ank_2"/>
    <property type="match status" value="1"/>
</dbReference>
<dbReference type="InterPro" id="IPR036770">
    <property type="entry name" value="Ankyrin_rpt-contain_sf"/>
</dbReference>
<feature type="repeat" description="ANK" evidence="3">
    <location>
        <begin position="218"/>
        <end position="250"/>
    </location>
</feature>
<dbReference type="Gene3D" id="1.25.40.20">
    <property type="entry name" value="Ankyrin repeat-containing domain"/>
    <property type="match status" value="1"/>
</dbReference>
<dbReference type="PROSITE" id="PS50013">
    <property type="entry name" value="CHROMO_2"/>
    <property type="match status" value="1"/>
</dbReference>
<accession>A0ABQ7H0V3</accession>
<keyword evidence="2 3" id="KW-0040">ANK repeat</keyword>
<keyword evidence="1" id="KW-0677">Repeat</keyword>
<feature type="compositionally biased region" description="Low complexity" evidence="4">
    <location>
        <begin position="39"/>
        <end position="52"/>
    </location>
</feature>
<evidence type="ECO:0000256" key="2">
    <source>
        <dbReference type="ARBA" id="ARBA00023043"/>
    </source>
</evidence>
<dbReference type="SUPFAM" id="SSF48403">
    <property type="entry name" value="Ankyrin repeat"/>
    <property type="match status" value="1"/>
</dbReference>
<dbReference type="InterPro" id="IPR000953">
    <property type="entry name" value="Chromo/chromo_shadow_dom"/>
</dbReference>
<gene>
    <name evidence="6" type="ORF">DUNSADRAFT_16579</name>
</gene>
<feature type="region of interest" description="Disordered" evidence="4">
    <location>
        <begin position="86"/>
        <end position="129"/>
    </location>
</feature>
<dbReference type="Proteomes" id="UP000815325">
    <property type="component" value="Unassembled WGS sequence"/>
</dbReference>
<dbReference type="InterPro" id="IPR016197">
    <property type="entry name" value="Chromo-like_dom_sf"/>
</dbReference>
<evidence type="ECO:0000259" key="5">
    <source>
        <dbReference type="PROSITE" id="PS50013"/>
    </source>
</evidence>
<comment type="caution">
    <text evidence="6">The sequence shown here is derived from an EMBL/GenBank/DDBJ whole genome shotgun (WGS) entry which is preliminary data.</text>
</comment>
<evidence type="ECO:0000313" key="7">
    <source>
        <dbReference type="Proteomes" id="UP000815325"/>
    </source>
</evidence>
<name>A0ABQ7H0V3_DUNSA</name>